<evidence type="ECO:0000313" key="3">
    <source>
        <dbReference type="EMBL" id="OAO90011.1"/>
    </source>
</evidence>
<protein>
    <recommendedName>
        <fullName evidence="2">Trichome birefringence-like C-terminal domain-containing protein</fullName>
    </recommendedName>
</protein>
<reference evidence="4" key="1">
    <citation type="journal article" date="2016" name="Proc. Natl. Acad. Sci. U.S.A.">
        <title>Chromosome-level assembly of Arabidopsis thaliana Ler reveals the extent of translocation and inversion polymorphisms.</title>
        <authorList>
            <person name="Zapata L."/>
            <person name="Ding J."/>
            <person name="Willing E.M."/>
            <person name="Hartwig B."/>
            <person name="Bezdan D."/>
            <person name="Jiao W.B."/>
            <person name="Patel V."/>
            <person name="Velikkakam James G."/>
            <person name="Koornneef M."/>
            <person name="Ossowski S."/>
            <person name="Schneeberger K."/>
        </authorList>
    </citation>
    <scope>NUCLEOTIDE SEQUENCE [LARGE SCALE GENOMIC DNA]</scope>
    <source>
        <strain evidence="4">cv. Landsberg erecta</strain>
    </source>
</reference>
<organism evidence="3 4">
    <name type="scientific">Arabidopsis thaliana</name>
    <name type="common">Mouse-ear cress</name>
    <dbReference type="NCBI Taxonomy" id="3702"/>
    <lineage>
        <taxon>Eukaryota</taxon>
        <taxon>Viridiplantae</taxon>
        <taxon>Streptophyta</taxon>
        <taxon>Embryophyta</taxon>
        <taxon>Tracheophyta</taxon>
        <taxon>Spermatophyta</taxon>
        <taxon>Magnoliopsida</taxon>
        <taxon>eudicotyledons</taxon>
        <taxon>Gunneridae</taxon>
        <taxon>Pentapetalae</taxon>
        <taxon>rosids</taxon>
        <taxon>malvids</taxon>
        <taxon>Brassicales</taxon>
        <taxon>Brassicaceae</taxon>
        <taxon>Camelineae</taxon>
        <taxon>Arabidopsis</taxon>
    </lineage>
</organism>
<dbReference type="GO" id="GO:0016740">
    <property type="term" value="F:transferase activity"/>
    <property type="evidence" value="ECO:0007669"/>
    <property type="project" value="InterPro"/>
</dbReference>
<dbReference type="EMBL" id="LUHQ01000005">
    <property type="protein sequence ID" value="OAO90011.1"/>
    <property type="molecule type" value="Genomic_DNA"/>
</dbReference>
<proteinExistence type="inferred from homology"/>
<dbReference type="Proteomes" id="UP000078284">
    <property type="component" value="Chromosome 5"/>
</dbReference>
<comment type="caution">
    <text evidence="3">The sequence shown here is derived from an EMBL/GenBank/DDBJ whole genome shotgun (WGS) entry which is preliminary data.</text>
</comment>
<gene>
    <name evidence="3" type="ordered locus">AXX17_At5g37820</name>
</gene>
<comment type="similarity">
    <text evidence="1">Belongs to the PC-esterase family. TBL subfamily.</text>
</comment>
<dbReference type="AlphaFoldDB" id="A0A178UBG2"/>
<dbReference type="InterPro" id="IPR026057">
    <property type="entry name" value="TBL_C"/>
</dbReference>
<feature type="domain" description="Trichome birefringence-like C-terminal" evidence="2">
    <location>
        <begin position="79"/>
        <end position="137"/>
    </location>
</feature>
<evidence type="ECO:0000259" key="2">
    <source>
        <dbReference type="Pfam" id="PF13839"/>
    </source>
</evidence>
<dbReference type="Pfam" id="PF13839">
    <property type="entry name" value="PC-Esterase"/>
    <property type="match status" value="1"/>
</dbReference>
<evidence type="ECO:0000256" key="1">
    <source>
        <dbReference type="ARBA" id="ARBA00007727"/>
    </source>
</evidence>
<name>A0A178UBG2_ARATH</name>
<evidence type="ECO:0000313" key="4">
    <source>
        <dbReference type="Proteomes" id="UP000078284"/>
    </source>
</evidence>
<accession>A0A178UBG2</accession>
<sequence>MESLLCLLLMEETPKDIYLMAKFLGAGLERTHANQTGTGIYYLDIDKIDEQWANDLPNTDIAIVSASAFKHINGCHNCKDNLVTILRTFSPTYFENGTCNTGGACKRTIPLKVNEINQKSSDMEIRTTQIEQLEEIKRDSLKKKSLRFWM</sequence>